<feature type="compositionally biased region" description="Basic and acidic residues" evidence="1">
    <location>
        <begin position="238"/>
        <end position="274"/>
    </location>
</feature>
<sequence>MKTRRNGPASPSRPIRKRAATATSPPTKPGPKRPRAGTRENVDPGNEEEKRGPRRSSRRKKTGEGEDNEDDKDDDDDDDDTGGETTGDEEDEEDEGEGEGEEDDDKGAGAKGGTQHAKRARKHAKAVPADDDDKDDDDAAAIEDAFFGKGRQRKKANSGRPKAPVASKAAAAKAPATKATATKPGKGTKAKGPVPAGKKASGARAEDKLKALGAGVAPPARPAPGRPAAGSLPVTRTRRSEGVHQEHSEGSSERSSSEVEAPKSETAEVKKEDVEMSDVEVVDDDQEDIKMESRSPSPELPHGSSRSTGGIIRGKAAVFNSADAEEMSMEAMLSLAKHATVDIYVKPMLPPNLVSLTEGPAFRLNVPPHGTFGQLLPALVKKFKPIADEKSSGGNDQTIYVWDDDSTSPGWIAQGSYPDAVESDEAVNWLFRNNKPYLSMLLSD</sequence>
<accession>A0A8H6H7Z6</accession>
<proteinExistence type="predicted"/>
<feature type="compositionally biased region" description="Basic residues" evidence="1">
    <location>
        <begin position="116"/>
        <end position="125"/>
    </location>
</feature>
<feature type="compositionally biased region" description="Low complexity" evidence="1">
    <location>
        <begin position="161"/>
        <end position="203"/>
    </location>
</feature>
<protein>
    <submittedName>
        <fullName evidence="2">Uncharacterized protein</fullName>
    </submittedName>
</protein>
<name>A0A8H6H7Z6_9AGAR</name>
<reference evidence="2 3" key="1">
    <citation type="submission" date="2020-07" db="EMBL/GenBank/DDBJ databases">
        <title>Comparative genomics of pyrophilous fungi reveals a link between fire events and developmental genes.</title>
        <authorList>
            <consortium name="DOE Joint Genome Institute"/>
            <person name="Steindorff A.S."/>
            <person name="Carver A."/>
            <person name="Calhoun S."/>
            <person name="Stillman K."/>
            <person name="Liu H."/>
            <person name="Lipzen A."/>
            <person name="Pangilinan J."/>
            <person name="Labutti K."/>
            <person name="Bruns T.D."/>
            <person name="Grigoriev I.V."/>
        </authorList>
    </citation>
    <scope>NUCLEOTIDE SEQUENCE [LARGE SCALE GENOMIC DNA]</scope>
    <source>
        <strain evidence="2 3">CBS 144469</strain>
    </source>
</reference>
<feature type="compositionally biased region" description="Basic and acidic residues" evidence="1">
    <location>
        <begin position="37"/>
        <end position="51"/>
    </location>
</feature>
<feature type="compositionally biased region" description="Basic residues" evidence="1">
    <location>
        <begin position="52"/>
        <end position="61"/>
    </location>
</feature>
<keyword evidence="3" id="KW-1185">Reference proteome</keyword>
<evidence type="ECO:0000256" key="1">
    <source>
        <dbReference type="SAM" id="MobiDB-lite"/>
    </source>
</evidence>
<feature type="compositionally biased region" description="Acidic residues" evidence="1">
    <location>
        <begin position="65"/>
        <end position="105"/>
    </location>
</feature>
<organism evidence="2 3">
    <name type="scientific">Ephemerocybe angulata</name>
    <dbReference type="NCBI Taxonomy" id="980116"/>
    <lineage>
        <taxon>Eukaryota</taxon>
        <taxon>Fungi</taxon>
        <taxon>Dikarya</taxon>
        <taxon>Basidiomycota</taxon>
        <taxon>Agaricomycotina</taxon>
        <taxon>Agaricomycetes</taxon>
        <taxon>Agaricomycetidae</taxon>
        <taxon>Agaricales</taxon>
        <taxon>Agaricineae</taxon>
        <taxon>Psathyrellaceae</taxon>
        <taxon>Ephemerocybe</taxon>
    </lineage>
</organism>
<feature type="region of interest" description="Disordered" evidence="1">
    <location>
        <begin position="1"/>
        <end position="311"/>
    </location>
</feature>
<feature type="compositionally biased region" description="Acidic residues" evidence="1">
    <location>
        <begin position="129"/>
        <end position="141"/>
    </location>
</feature>
<feature type="compositionally biased region" description="Acidic residues" evidence="1">
    <location>
        <begin position="275"/>
        <end position="287"/>
    </location>
</feature>
<dbReference type="Proteomes" id="UP000521943">
    <property type="component" value="Unassembled WGS sequence"/>
</dbReference>
<comment type="caution">
    <text evidence="2">The sequence shown here is derived from an EMBL/GenBank/DDBJ whole genome shotgun (WGS) entry which is preliminary data.</text>
</comment>
<dbReference type="EMBL" id="JACGCI010000275">
    <property type="protein sequence ID" value="KAF6741206.1"/>
    <property type="molecule type" value="Genomic_DNA"/>
</dbReference>
<gene>
    <name evidence="2" type="ORF">DFP72DRAFT_1084662</name>
</gene>
<dbReference type="AlphaFoldDB" id="A0A8H6H7Z6"/>
<evidence type="ECO:0000313" key="3">
    <source>
        <dbReference type="Proteomes" id="UP000521943"/>
    </source>
</evidence>
<evidence type="ECO:0000313" key="2">
    <source>
        <dbReference type="EMBL" id="KAF6741206.1"/>
    </source>
</evidence>